<comment type="caution">
    <text evidence="2">The sequence shown here is derived from an EMBL/GenBank/DDBJ whole genome shotgun (WGS) entry which is preliminary data.</text>
</comment>
<name>A0A9W9BP42_9HYPO</name>
<dbReference type="AlphaFoldDB" id="A0A9W9BP42"/>
<organism evidence="2 3">
    <name type="scientific">Fusarium piperis</name>
    <dbReference type="NCBI Taxonomy" id="1435070"/>
    <lineage>
        <taxon>Eukaryota</taxon>
        <taxon>Fungi</taxon>
        <taxon>Dikarya</taxon>
        <taxon>Ascomycota</taxon>
        <taxon>Pezizomycotina</taxon>
        <taxon>Sordariomycetes</taxon>
        <taxon>Hypocreomycetidae</taxon>
        <taxon>Hypocreales</taxon>
        <taxon>Nectriaceae</taxon>
        <taxon>Fusarium</taxon>
        <taxon>Fusarium solani species complex</taxon>
    </lineage>
</organism>
<dbReference type="EMBL" id="JAPEUR010000145">
    <property type="protein sequence ID" value="KAJ4318214.1"/>
    <property type="molecule type" value="Genomic_DNA"/>
</dbReference>
<dbReference type="OrthoDB" id="10443827at2759"/>
<evidence type="ECO:0000313" key="2">
    <source>
        <dbReference type="EMBL" id="KAJ4318214.1"/>
    </source>
</evidence>
<dbReference type="Proteomes" id="UP001140502">
    <property type="component" value="Unassembled WGS sequence"/>
</dbReference>
<accession>A0A9W9BP42</accession>
<feature type="region of interest" description="Disordered" evidence="1">
    <location>
        <begin position="1"/>
        <end position="23"/>
    </location>
</feature>
<reference evidence="2" key="1">
    <citation type="submission" date="2022-10" db="EMBL/GenBank/DDBJ databases">
        <title>Tapping the CABI collections for fungal endophytes: first genome assemblies for Collariella, Neodidymelliopsis, Ascochyta clinopodiicola, Didymella pomorum, Didymosphaeria variabile, Neocosmospora piperis and Neocucurbitaria cava.</title>
        <authorList>
            <person name="Hill R."/>
        </authorList>
    </citation>
    <scope>NUCLEOTIDE SEQUENCE</scope>
    <source>
        <strain evidence="2">IMI 366586</strain>
    </source>
</reference>
<feature type="region of interest" description="Disordered" evidence="1">
    <location>
        <begin position="80"/>
        <end position="120"/>
    </location>
</feature>
<feature type="compositionally biased region" description="Basic and acidic residues" evidence="1">
    <location>
        <begin position="103"/>
        <end position="120"/>
    </location>
</feature>
<gene>
    <name evidence="2" type="ORF">N0V84_006970</name>
</gene>
<protein>
    <submittedName>
        <fullName evidence="2">Uncharacterized protein</fullName>
    </submittedName>
</protein>
<feature type="compositionally biased region" description="Acidic residues" evidence="1">
    <location>
        <begin position="93"/>
        <end position="102"/>
    </location>
</feature>
<keyword evidence="3" id="KW-1185">Reference proteome</keyword>
<evidence type="ECO:0000256" key="1">
    <source>
        <dbReference type="SAM" id="MobiDB-lite"/>
    </source>
</evidence>
<proteinExistence type="predicted"/>
<feature type="compositionally biased region" description="Basic and acidic residues" evidence="1">
    <location>
        <begin position="80"/>
        <end position="92"/>
    </location>
</feature>
<sequence>MKHPEQRRTTAHTVHNTPRMPSHIVQQMHETTLEQKWKNLRPLNRLPASTSAPPSSSTVLSVPISHSPIFTELAKIPNEFRKRDAVDKKDKVEEDEAEDETAEDKAAKDKAARDKAAKDAEIKKGWAESWDRVERALAHGDEYVDKMYPMLAGITPRGVPYDVAMWQIYEEYGSN</sequence>
<evidence type="ECO:0000313" key="3">
    <source>
        <dbReference type="Proteomes" id="UP001140502"/>
    </source>
</evidence>